<evidence type="ECO:0000256" key="1">
    <source>
        <dbReference type="ARBA" id="ARBA00022729"/>
    </source>
</evidence>
<protein>
    <recommendedName>
        <fullName evidence="4">DUF4352 domain-containing protein</fullName>
    </recommendedName>
</protein>
<name>A0A177KEU6_9MICO</name>
<keyword evidence="1" id="KW-0732">Signal</keyword>
<accession>A0A177KEU6</accession>
<gene>
    <name evidence="2" type="ORF">AYL44_02150</name>
</gene>
<dbReference type="InterPro" id="IPR029050">
    <property type="entry name" value="Immunoprotect_excell_Ig-like"/>
</dbReference>
<dbReference type="OrthoDB" id="4763195at2"/>
<reference evidence="2 3" key="1">
    <citation type="submission" date="2016-02" db="EMBL/GenBank/DDBJ databases">
        <authorList>
            <person name="Wen L."/>
            <person name="He K."/>
            <person name="Yang H."/>
        </authorList>
    </citation>
    <scope>NUCLEOTIDE SEQUENCE [LARGE SCALE GENOMIC DNA]</scope>
    <source>
        <strain evidence="2 3">CD11_3</strain>
    </source>
</reference>
<evidence type="ECO:0000313" key="3">
    <source>
        <dbReference type="Proteomes" id="UP000076998"/>
    </source>
</evidence>
<comment type="caution">
    <text evidence="2">The sequence shown here is derived from an EMBL/GenBank/DDBJ whole genome shotgun (WGS) entry which is preliminary data.</text>
</comment>
<sequence>MRPWAVWAIGITLLVAAWGVTKVTPGPEFTEASFVTEARLGERAVGSELIVTVDDVVLVTTASDRRGWTAKGVWLVVDLALSAKTSEERALLGTATLDVDGRTYRASERPESLLSEPLGAGITTTGSLAFELPEEATGSEATIRFASKAGDVRLDSVIEMTLDLAELPREDARELRPTVGGGL</sequence>
<proteinExistence type="predicted"/>
<dbReference type="EMBL" id="LSTV01000001">
    <property type="protein sequence ID" value="OAH51101.1"/>
    <property type="molecule type" value="Genomic_DNA"/>
</dbReference>
<evidence type="ECO:0000313" key="2">
    <source>
        <dbReference type="EMBL" id="OAH51101.1"/>
    </source>
</evidence>
<dbReference type="AlphaFoldDB" id="A0A177KEU6"/>
<organism evidence="2 3">
    <name type="scientific">Microbacterium oleivorans</name>
    <dbReference type="NCBI Taxonomy" id="273677"/>
    <lineage>
        <taxon>Bacteria</taxon>
        <taxon>Bacillati</taxon>
        <taxon>Actinomycetota</taxon>
        <taxon>Actinomycetes</taxon>
        <taxon>Micrococcales</taxon>
        <taxon>Microbacteriaceae</taxon>
        <taxon>Microbacterium</taxon>
    </lineage>
</organism>
<evidence type="ECO:0008006" key="4">
    <source>
        <dbReference type="Google" id="ProtNLM"/>
    </source>
</evidence>
<dbReference type="RefSeq" id="WP_064001609.1">
    <property type="nucleotide sequence ID" value="NZ_LSTV01000001.1"/>
</dbReference>
<dbReference type="Gene3D" id="2.60.40.1240">
    <property type="match status" value="1"/>
</dbReference>
<dbReference type="Proteomes" id="UP000076998">
    <property type="component" value="Unassembled WGS sequence"/>
</dbReference>